<proteinExistence type="predicted"/>
<evidence type="ECO:0000313" key="2">
    <source>
        <dbReference type="Proteomes" id="UP000814033"/>
    </source>
</evidence>
<evidence type="ECO:0000313" key="1">
    <source>
        <dbReference type="EMBL" id="KAI0048147.1"/>
    </source>
</evidence>
<gene>
    <name evidence="1" type="ORF">FA95DRAFT_1558289</name>
</gene>
<accession>A0ACB8RWF4</accession>
<comment type="caution">
    <text evidence="1">The sequence shown here is derived from an EMBL/GenBank/DDBJ whole genome shotgun (WGS) entry which is preliminary data.</text>
</comment>
<organism evidence="1 2">
    <name type="scientific">Auriscalpium vulgare</name>
    <dbReference type="NCBI Taxonomy" id="40419"/>
    <lineage>
        <taxon>Eukaryota</taxon>
        <taxon>Fungi</taxon>
        <taxon>Dikarya</taxon>
        <taxon>Basidiomycota</taxon>
        <taxon>Agaricomycotina</taxon>
        <taxon>Agaricomycetes</taxon>
        <taxon>Russulales</taxon>
        <taxon>Auriscalpiaceae</taxon>
        <taxon>Auriscalpium</taxon>
    </lineage>
</organism>
<reference evidence="1" key="1">
    <citation type="submission" date="2021-02" db="EMBL/GenBank/DDBJ databases">
        <authorList>
            <consortium name="DOE Joint Genome Institute"/>
            <person name="Ahrendt S."/>
            <person name="Looney B.P."/>
            <person name="Miyauchi S."/>
            <person name="Morin E."/>
            <person name="Drula E."/>
            <person name="Courty P.E."/>
            <person name="Chicoki N."/>
            <person name="Fauchery L."/>
            <person name="Kohler A."/>
            <person name="Kuo A."/>
            <person name="Labutti K."/>
            <person name="Pangilinan J."/>
            <person name="Lipzen A."/>
            <person name="Riley R."/>
            <person name="Andreopoulos W."/>
            <person name="He G."/>
            <person name="Johnson J."/>
            <person name="Barry K.W."/>
            <person name="Grigoriev I.V."/>
            <person name="Nagy L."/>
            <person name="Hibbett D."/>
            <person name="Henrissat B."/>
            <person name="Matheny P.B."/>
            <person name="Labbe J."/>
            <person name="Martin F."/>
        </authorList>
    </citation>
    <scope>NUCLEOTIDE SEQUENCE</scope>
    <source>
        <strain evidence="1">FP105234-sp</strain>
    </source>
</reference>
<dbReference type="Proteomes" id="UP000814033">
    <property type="component" value="Unassembled WGS sequence"/>
</dbReference>
<protein>
    <submittedName>
        <fullName evidence="1">Uncharacterized protein</fullName>
    </submittedName>
</protein>
<sequence length="551" mass="60038">MIVAFGPTNNSYYLNNGRLSKWSNLPNDLAVLLKQDPRFTPDKIESLCLFPNNGYFLVAANSWASSKVPAPIQRRIDAIGGSGIVRSLDFNGKNFESFILATRSDAIHHQNLPQGLRDKFVTYSLCNVGYFAIGADSSWALATYQPAFNACSGNLGDDIKKFLAATETIYTAYLSPYDTRHGYVIYRNASVSWCVPDEWGDEALRSTLPTTTFPAPSIAETGLIFRLSVSFGPPHEESYHVENGMDCRWSLPPSLSRLLQNDARFRQDNILSLSLFPQGGYLLTTLTDYAAVNVPPSIDRCITAAGGINNIIALSFDGQSLEACPTIILTKDLRLVHQYLPPDFFESVISDIFRGFKWMCLGAHGAWAYGTRNPPLPRCSMVHDAVREQLNDSRGVQDAFLSPYTPHAVVVYNGGGMRYYIPRGNLWNALAEVVPASTSRTGSAAVEELSQKWLDMYQSQSGPAVSSPPSSGYGSGYTSPSTGAYPWASPPPPYTPPSKPESHHSGLETAQHYVEIGHTAVDAGNTALDAVNLGVNFFNTASVIAGGCVVQ</sequence>
<keyword evidence="2" id="KW-1185">Reference proteome</keyword>
<dbReference type="EMBL" id="MU275891">
    <property type="protein sequence ID" value="KAI0048147.1"/>
    <property type="molecule type" value="Genomic_DNA"/>
</dbReference>
<reference evidence="1" key="2">
    <citation type="journal article" date="2022" name="New Phytol.">
        <title>Evolutionary transition to the ectomycorrhizal habit in the genomes of a hyperdiverse lineage of mushroom-forming fungi.</title>
        <authorList>
            <person name="Looney B."/>
            <person name="Miyauchi S."/>
            <person name="Morin E."/>
            <person name="Drula E."/>
            <person name="Courty P.E."/>
            <person name="Kohler A."/>
            <person name="Kuo A."/>
            <person name="LaButti K."/>
            <person name="Pangilinan J."/>
            <person name="Lipzen A."/>
            <person name="Riley R."/>
            <person name="Andreopoulos W."/>
            <person name="He G."/>
            <person name="Johnson J."/>
            <person name="Nolan M."/>
            <person name="Tritt A."/>
            <person name="Barry K.W."/>
            <person name="Grigoriev I.V."/>
            <person name="Nagy L.G."/>
            <person name="Hibbett D."/>
            <person name="Henrissat B."/>
            <person name="Matheny P.B."/>
            <person name="Labbe J."/>
            <person name="Martin F.M."/>
        </authorList>
    </citation>
    <scope>NUCLEOTIDE SEQUENCE</scope>
    <source>
        <strain evidence="1">FP105234-sp</strain>
    </source>
</reference>
<name>A0ACB8RWF4_9AGAM</name>